<protein>
    <submittedName>
        <fullName evidence="2">Uncharacterized protein</fullName>
    </submittedName>
</protein>
<dbReference type="EMBL" id="MU551694">
    <property type="protein sequence ID" value="KAI5618540.1"/>
    <property type="molecule type" value="Genomic_DNA"/>
</dbReference>
<dbReference type="PANTHER" id="PTHR38926:SF72">
    <property type="entry name" value="IM:7136021-RELATED"/>
    <property type="match status" value="1"/>
</dbReference>
<evidence type="ECO:0000313" key="2">
    <source>
        <dbReference type="EMBL" id="KAI5618540.1"/>
    </source>
</evidence>
<feature type="non-terminal residue" evidence="2">
    <location>
        <position position="1"/>
    </location>
</feature>
<accession>A0AAD5ALV5</accession>
<feature type="region of interest" description="Disordered" evidence="1">
    <location>
        <begin position="1"/>
        <end position="40"/>
    </location>
</feature>
<dbReference type="Proteomes" id="UP001205998">
    <property type="component" value="Unassembled WGS sequence"/>
</dbReference>
<sequence>MPLFRQAEVAPEREREEDGEMGRERMKKKKSLQHGCEEEEEDEPLSLRRLCVLSLAENMKDVWTQDYAHNYMDHYFFRYVMGPFTLLPGYLIEELLCVLSHRKLVSRAALHLLLLPQLHTLSLSHSCNLVTANLCSLITVRCQSLKSLDLSGAQNVSSATLCSLLSDLSSLHSLSLAGTLSDRAVIATVAHRCSLLQHLDVSRCLQLPPGALLPLALRGPKRLSSVLALDIGLGEDEEDGLASAAFLLLGVSGLHRLAIDGLGLACVMIQNRDFSLTDRFTTREGVSCLQELWDARVKDHNEDVALEEKMDRSSSLHEGRSKDEPSRKFTLRLREVQGLTLDSLDAVSDLCPDLCSVSLNCHDDDDDDDDDHEGSSKSMRLTRGLARWSGQLHFLSLRFSGPLYELVPPLQVSGSCLRSLTLEGVQADGNLNLIALLRACPELTALTFHIDPPRSNQEEDDDEDEDIEDWDLPCLPHLRTLTLIFSLEEGQLKPVLCWTSLKGVLWSVLRGSLHLQTLSLIAAPCRLDPVFRLVLDRHAQPLRRLRHANLQRSTVTMETATRLVASCPRLSTLDVSGCWSLSRSNVTKLQSRVRRRRRKLHIVWT</sequence>
<dbReference type="AlphaFoldDB" id="A0AAD5ALV5"/>
<dbReference type="SUPFAM" id="SSF52058">
    <property type="entry name" value="L domain-like"/>
    <property type="match status" value="1"/>
</dbReference>
<feature type="compositionally biased region" description="Basic and acidic residues" evidence="1">
    <location>
        <begin position="10"/>
        <end position="24"/>
    </location>
</feature>
<reference evidence="2" key="1">
    <citation type="submission" date="2018-07" db="EMBL/GenBank/DDBJ databases">
        <title>Comparative genomics of catfishes provides insights into carnivory and benthic adaptation.</title>
        <authorList>
            <person name="Zhang Y."/>
            <person name="Wang D."/>
            <person name="Peng Z."/>
            <person name="Zheng S."/>
            <person name="Shao F."/>
            <person name="Tao W."/>
        </authorList>
    </citation>
    <scope>NUCLEOTIDE SEQUENCE</scope>
    <source>
        <strain evidence="2">Chongqing</strain>
    </source>
</reference>
<evidence type="ECO:0000256" key="1">
    <source>
        <dbReference type="SAM" id="MobiDB-lite"/>
    </source>
</evidence>
<comment type="caution">
    <text evidence="2">The sequence shown here is derived from an EMBL/GenBank/DDBJ whole genome shotgun (WGS) entry which is preliminary data.</text>
</comment>
<evidence type="ECO:0000313" key="3">
    <source>
        <dbReference type="Proteomes" id="UP001205998"/>
    </source>
</evidence>
<dbReference type="InterPro" id="IPR032675">
    <property type="entry name" value="LRR_dom_sf"/>
</dbReference>
<dbReference type="SUPFAM" id="SSF52047">
    <property type="entry name" value="RNI-like"/>
    <property type="match status" value="1"/>
</dbReference>
<name>A0AAD5ALV5_SILAS</name>
<dbReference type="Gene3D" id="3.80.10.10">
    <property type="entry name" value="Ribonuclease Inhibitor"/>
    <property type="match status" value="2"/>
</dbReference>
<gene>
    <name evidence="2" type="ORF">C0J50_21932</name>
</gene>
<dbReference type="SMART" id="SM00367">
    <property type="entry name" value="LRR_CC"/>
    <property type="match status" value="3"/>
</dbReference>
<dbReference type="InterPro" id="IPR006553">
    <property type="entry name" value="Leu-rich_rpt_Cys-con_subtyp"/>
</dbReference>
<keyword evidence="3" id="KW-1185">Reference proteome</keyword>
<dbReference type="PANTHER" id="PTHR38926">
    <property type="entry name" value="F-BOX DOMAIN CONTAINING PROTEIN, EXPRESSED"/>
    <property type="match status" value="1"/>
</dbReference>
<proteinExistence type="predicted"/>
<organism evidence="2 3">
    <name type="scientific">Silurus asotus</name>
    <name type="common">Amur catfish</name>
    <name type="synonym">Parasilurus asotus</name>
    <dbReference type="NCBI Taxonomy" id="30991"/>
    <lineage>
        <taxon>Eukaryota</taxon>
        <taxon>Metazoa</taxon>
        <taxon>Chordata</taxon>
        <taxon>Craniata</taxon>
        <taxon>Vertebrata</taxon>
        <taxon>Euteleostomi</taxon>
        <taxon>Actinopterygii</taxon>
        <taxon>Neopterygii</taxon>
        <taxon>Teleostei</taxon>
        <taxon>Ostariophysi</taxon>
        <taxon>Siluriformes</taxon>
        <taxon>Siluridae</taxon>
        <taxon>Silurus</taxon>
    </lineage>
</organism>